<dbReference type="Pfam" id="PF00459">
    <property type="entry name" value="Inositol_P"/>
    <property type="match status" value="1"/>
</dbReference>
<comment type="similarity">
    <text evidence="3 8">Belongs to the inositol monophosphatase superfamily.</text>
</comment>
<dbReference type="InterPro" id="IPR020583">
    <property type="entry name" value="Inositol_monoP_metal-BS"/>
</dbReference>
<dbReference type="GO" id="GO:0006020">
    <property type="term" value="P:inositol metabolic process"/>
    <property type="evidence" value="ECO:0007669"/>
    <property type="project" value="TreeGrafter"/>
</dbReference>
<sequence>MRPIDTAHNAANAAAKVLMKYFTTGTSMRAKRGDEVPYDLVSDADLEAERTIAAVIRESFPDHTILGEEEESGSIDAEHLWIIDPLDGTNNFAHALPNFASSIAYYEQGQPICGVVDAPALNERFEAERDGGARRNAEIIHCGRQTRLDQVLIGCGFYYDRGDMMRATLATVESLFGQNIHGIRRIGSAALDICHVAAGRFGAFFEYQLSPWDFAAARLILEEAGGQVTDCAGDSLPLAKTSLLASNGHLHQTMVALTTPGQRSVAVPDHAN</sequence>
<dbReference type="AlphaFoldDB" id="A0A517QYI5"/>
<dbReference type="RefSeq" id="WP_145362801.1">
    <property type="nucleotide sequence ID" value="NZ_CP036268.1"/>
</dbReference>
<dbReference type="InterPro" id="IPR033942">
    <property type="entry name" value="IMPase"/>
</dbReference>
<evidence type="ECO:0000256" key="6">
    <source>
        <dbReference type="ARBA" id="ARBA00022842"/>
    </source>
</evidence>
<dbReference type="OrthoDB" id="9772456at2"/>
<dbReference type="EMBL" id="CP036268">
    <property type="protein sequence ID" value="QDT36610.1"/>
    <property type="molecule type" value="Genomic_DNA"/>
</dbReference>
<dbReference type="InterPro" id="IPR000760">
    <property type="entry name" value="Inositol_monophosphatase-like"/>
</dbReference>
<accession>A0A517QYI5</accession>
<dbReference type="KEGG" id="svp:Pan189_09700"/>
<dbReference type="GO" id="GO:0007165">
    <property type="term" value="P:signal transduction"/>
    <property type="evidence" value="ECO:0007669"/>
    <property type="project" value="TreeGrafter"/>
</dbReference>
<evidence type="ECO:0000256" key="1">
    <source>
        <dbReference type="ARBA" id="ARBA00001033"/>
    </source>
</evidence>
<feature type="binding site" evidence="7">
    <location>
        <position position="84"/>
    </location>
    <ligand>
        <name>Mg(2+)</name>
        <dbReference type="ChEBI" id="CHEBI:18420"/>
        <label>1</label>
        <note>catalytic</note>
    </ligand>
</feature>
<evidence type="ECO:0000313" key="10">
    <source>
        <dbReference type="Proteomes" id="UP000317318"/>
    </source>
</evidence>
<proteinExistence type="inferred from homology"/>
<dbReference type="Gene3D" id="3.40.190.80">
    <property type="match status" value="1"/>
</dbReference>
<dbReference type="EC" id="3.1.3.25" evidence="8"/>
<evidence type="ECO:0000256" key="2">
    <source>
        <dbReference type="ARBA" id="ARBA00001946"/>
    </source>
</evidence>
<dbReference type="PRINTS" id="PR00377">
    <property type="entry name" value="IMPHPHTASES"/>
</dbReference>
<dbReference type="GO" id="GO:0008934">
    <property type="term" value="F:inositol monophosphate 1-phosphatase activity"/>
    <property type="evidence" value="ECO:0007669"/>
    <property type="project" value="InterPro"/>
</dbReference>
<dbReference type="Gene3D" id="3.30.540.10">
    <property type="entry name" value="Fructose-1,6-Bisphosphatase, subunit A, domain 1"/>
    <property type="match status" value="1"/>
</dbReference>
<evidence type="ECO:0000256" key="4">
    <source>
        <dbReference type="ARBA" id="ARBA00022723"/>
    </source>
</evidence>
<keyword evidence="4 7" id="KW-0479">Metal-binding</keyword>
<keyword evidence="6 7" id="KW-0460">Magnesium</keyword>
<dbReference type="CDD" id="cd01639">
    <property type="entry name" value="IMPase"/>
    <property type="match status" value="1"/>
</dbReference>
<feature type="binding site" evidence="7">
    <location>
        <position position="213"/>
    </location>
    <ligand>
        <name>Mg(2+)</name>
        <dbReference type="ChEBI" id="CHEBI:18420"/>
        <label>1</label>
        <note>catalytic</note>
    </ligand>
</feature>
<dbReference type="FunFam" id="3.30.540.10:FF:000030">
    <property type="entry name" value="Inositol monophosphatase"/>
    <property type="match status" value="1"/>
</dbReference>
<dbReference type="SUPFAM" id="SSF56655">
    <property type="entry name" value="Carbohydrate phosphatase"/>
    <property type="match status" value="1"/>
</dbReference>
<feature type="binding site" evidence="7">
    <location>
        <position position="87"/>
    </location>
    <ligand>
        <name>Mg(2+)</name>
        <dbReference type="ChEBI" id="CHEBI:18420"/>
        <label>1</label>
        <note>catalytic</note>
    </ligand>
</feature>
<dbReference type="GO" id="GO:0046872">
    <property type="term" value="F:metal ion binding"/>
    <property type="evidence" value="ECO:0007669"/>
    <property type="project" value="UniProtKB-KW"/>
</dbReference>
<keyword evidence="10" id="KW-1185">Reference proteome</keyword>
<feature type="binding site" evidence="7">
    <location>
        <position position="86"/>
    </location>
    <ligand>
        <name>Mg(2+)</name>
        <dbReference type="ChEBI" id="CHEBI:18420"/>
        <label>1</label>
        <note>catalytic</note>
    </ligand>
</feature>
<feature type="binding site" evidence="7">
    <location>
        <position position="68"/>
    </location>
    <ligand>
        <name>Mg(2+)</name>
        <dbReference type="ChEBI" id="CHEBI:18420"/>
        <label>1</label>
        <note>catalytic</note>
    </ligand>
</feature>
<protein>
    <recommendedName>
        <fullName evidence="8">Inositol-1-monophosphatase</fullName>
        <ecNumber evidence="8">3.1.3.25</ecNumber>
    </recommendedName>
</protein>
<evidence type="ECO:0000256" key="7">
    <source>
        <dbReference type="PIRSR" id="PIRSR600760-2"/>
    </source>
</evidence>
<dbReference type="PROSITE" id="PS00629">
    <property type="entry name" value="IMP_1"/>
    <property type="match status" value="1"/>
</dbReference>
<dbReference type="GO" id="GO:0046854">
    <property type="term" value="P:phosphatidylinositol phosphate biosynthetic process"/>
    <property type="evidence" value="ECO:0007669"/>
    <property type="project" value="InterPro"/>
</dbReference>
<organism evidence="9 10">
    <name type="scientific">Stratiformator vulcanicus</name>
    <dbReference type="NCBI Taxonomy" id="2527980"/>
    <lineage>
        <taxon>Bacteria</taxon>
        <taxon>Pseudomonadati</taxon>
        <taxon>Planctomycetota</taxon>
        <taxon>Planctomycetia</taxon>
        <taxon>Planctomycetales</taxon>
        <taxon>Planctomycetaceae</taxon>
        <taxon>Stratiformator</taxon>
    </lineage>
</organism>
<comment type="cofactor">
    <cofactor evidence="2 7 8">
        <name>Mg(2+)</name>
        <dbReference type="ChEBI" id="CHEBI:18420"/>
    </cofactor>
</comment>
<reference evidence="9 10" key="1">
    <citation type="submission" date="2019-02" db="EMBL/GenBank/DDBJ databases">
        <title>Deep-cultivation of Planctomycetes and their phenomic and genomic characterization uncovers novel biology.</title>
        <authorList>
            <person name="Wiegand S."/>
            <person name="Jogler M."/>
            <person name="Boedeker C."/>
            <person name="Pinto D."/>
            <person name="Vollmers J."/>
            <person name="Rivas-Marin E."/>
            <person name="Kohn T."/>
            <person name="Peeters S.H."/>
            <person name="Heuer A."/>
            <person name="Rast P."/>
            <person name="Oberbeckmann S."/>
            <person name="Bunk B."/>
            <person name="Jeske O."/>
            <person name="Meyerdierks A."/>
            <person name="Storesund J.E."/>
            <person name="Kallscheuer N."/>
            <person name="Luecker S."/>
            <person name="Lage O.M."/>
            <person name="Pohl T."/>
            <person name="Merkel B.J."/>
            <person name="Hornburger P."/>
            <person name="Mueller R.-W."/>
            <person name="Bruemmer F."/>
            <person name="Labrenz M."/>
            <person name="Spormann A.M."/>
            <person name="Op den Camp H."/>
            <person name="Overmann J."/>
            <person name="Amann R."/>
            <person name="Jetten M.S.M."/>
            <person name="Mascher T."/>
            <person name="Medema M.H."/>
            <person name="Devos D.P."/>
            <person name="Kaster A.-K."/>
            <person name="Ovreas L."/>
            <person name="Rohde M."/>
            <person name="Galperin M.Y."/>
            <person name="Jogler C."/>
        </authorList>
    </citation>
    <scope>NUCLEOTIDE SEQUENCE [LARGE SCALE GENOMIC DNA]</scope>
    <source>
        <strain evidence="9 10">Pan189</strain>
    </source>
</reference>
<dbReference type="PANTHER" id="PTHR20854:SF4">
    <property type="entry name" value="INOSITOL-1-MONOPHOSPHATASE-RELATED"/>
    <property type="match status" value="1"/>
</dbReference>
<keyword evidence="5 8" id="KW-0378">Hydrolase</keyword>
<dbReference type="Proteomes" id="UP000317318">
    <property type="component" value="Chromosome"/>
</dbReference>
<evidence type="ECO:0000256" key="8">
    <source>
        <dbReference type="RuleBase" id="RU364068"/>
    </source>
</evidence>
<dbReference type="InterPro" id="IPR020550">
    <property type="entry name" value="Inositol_monophosphatase_CS"/>
</dbReference>
<comment type="catalytic activity">
    <reaction evidence="1 8">
        <text>a myo-inositol phosphate + H2O = myo-inositol + phosphate</text>
        <dbReference type="Rhea" id="RHEA:24056"/>
        <dbReference type="ChEBI" id="CHEBI:15377"/>
        <dbReference type="ChEBI" id="CHEBI:17268"/>
        <dbReference type="ChEBI" id="CHEBI:43474"/>
        <dbReference type="ChEBI" id="CHEBI:84139"/>
        <dbReference type="EC" id="3.1.3.25"/>
    </reaction>
</comment>
<name>A0A517QYI5_9PLAN</name>
<dbReference type="PANTHER" id="PTHR20854">
    <property type="entry name" value="INOSITOL MONOPHOSPHATASE"/>
    <property type="match status" value="1"/>
</dbReference>
<evidence type="ECO:0000256" key="3">
    <source>
        <dbReference type="ARBA" id="ARBA00009759"/>
    </source>
</evidence>
<dbReference type="PROSITE" id="PS00630">
    <property type="entry name" value="IMP_2"/>
    <property type="match status" value="1"/>
</dbReference>
<evidence type="ECO:0000256" key="5">
    <source>
        <dbReference type="ARBA" id="ARBA00022801"/>
    </source>
</evidence>
<gene>
    <name evidence="9" type="primary">suhB_1</name>
    <name evidence="9" type="ORF">Pan189_09700</name>
</gene>
<evidence type="ECO:0000313" key="9">
    <source>
        <dbReference type="EMBL" id="QDT36610.1"/>
    </source>
</evidence>